<dbReference type="Pfam" id="PF17775">
    <property type="entry name" value="YchJ_M-like"/>
    <property type="match status" value="1"/>
</dbReference>
<dbReference type="Proteomes" id="UP000198582">
    <property type="component" value="Unassembled WGS sequence"/>
</dbReference>
<sequence>MSTSCPCGLGEPYDLCCGRFHDGSRTAPTAELLMRSRYCAFAVGDPAYLLGTWHPTTRPKRLRLDDDRVWTGLEIIGRTGGGLLQNEGTVEFRAHYRLQGRSDAQHENSRFVREAGRWFYLDAR</sequence>
<dbReference type="SUPFAM" id="SSF54427">
    <property type="entry name" value="NTF2-like"/>
    <property type="match status" value="1"/>
</dbReference>
<dbReference type="OrthoDB" id="21421at2"/>
<evidence type="ECO:0000259" key="2">
    <source>
        <dbReference type="Pfam" id="PF17775"/>
    </source>
</evidence>
<dbReference type="PANTHER" id="PTHR33747:SF1">
    <property type="entry name" value="ADENYLATE CYCLASE-ASSOCIATED CAP C-TERMINAL DOMAIN-CONTAINING PROTEIN"/>
    <property type="match status" value="1"/>
</dbReference>
<dbReference type="STRING" id="394193.SAMN04489732_104467"/>
<dbReference type="HAMAP" id="MF_00612">
    <property type="entry name" value="UPF0225"/>
    <property type="match status" value="1"/>
</dbReference>
<evidence type="ECO:0000313" key="4">
    <source>
        <dbReference type="Proteomes" id="UP000198582"/>
    </source>
</evidence>
<evidence type="ECO:0000256" key="1">
    <source>
        <dbReference type="HAMAP-Rule" id="MF_00612"/>
    </source>
</evidence>
<reference evidence="3 4" key="1">
    <citation type="submission" date="2016-10" db="EMBL/GenBank/DDBJ databases">
        <authorList>
            <person name="de Groot N.N."/>
        </authorList>
    </citation>
    <scope>NUCLEOTIDE SEQUENCE [LARGE SCALE GENOMIC DNA]</scope>
    <source>
        <strain evidence="3 4">DSM 44993</strain>
    </source>
</reference>
<dbReference type="InterPro" id="IPR023006">
    <property type="entry name" value="YchJ-like"/>
</dbReference>
<dbReference type="InterPro" id="IPR048469">
    <property type="entry name" value="YchJ-like_M"/>
</dbReference>
<organism evidence="3 4">
    <name type="scientific">Amycolatopsis saalfeldensis</name>
    <dbReference type="NCBI Taxonomy" id="394193"/>
    <lineage>
        <taxon>Bacteria</taxon>
        <taxon>Bacillati</taxon>
        <taxon>Actinomycetota</taxon>
        <taxon>Actinomycetes</taxon>
        <taxon>Pseudonocardiales</taxon>
        <taxon>Pseudonocardiaceae</taxon>
        <taxon>Amycolatopsis</taxon>
    </lineage>
</organism>
<evidence type="ECO:0000313" key="3">
    <source>
        <dbReference type="EMBL" id="SEP21401.1"/>
    </source>
</evidence>
<name>A0A1H8W178_9PSEU</name>
<comment type="similarity">
    <text evidence="1">Belongs to the UPF0225 family.</text>
</comment>
<dbReference type="RefSeq" id="WP_091617016.1">
    <property type="nucleotide sequence ID" value="NZ_FOEF01000004.1"/>
</dbReference>
<keyword evidence="4" id="KW-1185">Reference proteome</keyword>
<dbReference type="AlphaFoldDB" id="A0A1H8W178"/>
<dbReference type="Gene3D" id="3.10.450.50">
    <property type="match status" value="1"/>
</dbReference>
<protein>
    <recommendedName>
        <fullName evidence="1">UPF0225 protein SAMN04489732_104467</fullName>
    </recommendedName>
</protein>
<gene>
    <name evidence="3" type="ORF">SAMN04489732_104467</name>
</gene>
<dbReference type="InterPro" id="IPR032710">
    <property type="entry name" value="NTF2-like_dom_sf"/>
</dbReference>
<proteinExistence type="inferred from homology"/>
<feature type="domain" description="YchJ-like middle NTF2-like" evidence="2">
    <location>
        <begin position="29"/>
        <end position="123"/>
    </location>
</feature>
<dbReference type="PANTHER" id="PTHR33747">
    <property type="entry name" value="UPF0225 PROTEIN SCO1677"/>
    <property type="match status" value="1"/>
</dbReference>
<accession>A0A1H8W178</accession>
<dbReference type="EMBL" id="FOEF01000004">
    <property type="protein sequence ID" value="SEP21401.1"/>
    <property type="molecule type" value="Genomic_DNA"/>
</dbReference>